<dbReference type="Proteomes" id="UP000324170">
    <property type="component" value="Unassembled WGS sequence"/>
</dbReference>
<accession>A0A068QTN1</accession>
<proteinExistence type="predicted"/>
<dbReference type="RefSeq" id="WP_148886055.1">
    <property type="nucleotide sequence ID" value="NZ_CAWMED010000001.1"/>
</dbReference>
<gene>
    <name evidence="2" type="ORF">LY16_01868</name>
    <name evidence="1" type="ORF">XDD1_2663</name>
</gene>
<reference evidence="2 4" key="2">
    <citation type="submission" date="2019-07" db="EMBL/GenBank/DDBJ databases">
        <title>Genomic Encyclopedia of Type Strains, Phase I: the one thousand microbial genomes (KMG-I) project.</title>
        <authorList>
            <person name="Kyrpides N."/>
        </authorList>
    </citation>
    <scope>NUCLEOTIDE SEQUENCE [LARGE SCALE GENOMIC DNA]</scope>
    <source>
        <strain evidence="2 4">DSM 17909</strain>
    </source>
</reference>
<dbReference type="OrthoDB" id="165038at2"/>
<evidence type="ECO:0000313" key="2">
    <source>
        <dbReference type="EMBL" id="TYP06783.1"/>
    </source>
</evidence>
<sequence>MDEYQSVELFKLQLLQLRAIQAKADMEAGKRVNGDDFFDQLEAGQHNQVLFI</sequence>
<dbReference type="EMBL" id="VNHN01000025">
    <property type="protein sequence ID" value="TYP06783.1"/>
    <property type="molecule type" value="Genomic_DNA"/>
</dbReference>
<dbReference type="KEGG" id="xdo:XDD1_2663"/>
<name>A0A068QTN1_9GAMM</name>
<protein>
    <submittedName>
        <fullName evidence="1">Antitoxin of toxin-antitoxin stability system</fullName>
    </submittedName>
</protein>
<dbReference type="EMBL" id="FO704550">
    <property type="protein sequence ID" value="CDG18362.1"/>
    <property type="molecule type" value="Genomic_DNA"/>
</dbReference>
<organism evidence="1 3">
    <name type="scientific">Xenorhabdus doucetiae</name>
    <dbReference type="NCBI Taxonomy" id="351671"/>
    <lineage>
        <taxon>Bacteria</taxon>
        <taxon>Pseudomonadati</taxon>
        <taxon>Pseudomonadota</taxon>
        <taxon>Gammaproteobacteria</taxon>
        <taxon>Enterobacterales</taxon>
        <taxon>Morganellaceae</taxon>
        <taxon>Xenorhabdus</taxon>
    </lineage>
</organism>
<dbReference type="Proteomes" id="UP000032721">
    <property type="component" value="Chromosome"/>
</dbReference>
<evidence type="ECO:0000313" key="4">
    <source>
        <dbReference type="Proteomes" id="UP000324170"/>
    </source>
</evidence>
<keyword evidence="4" id="KW-1185">Reference proteome</keyword>
<evidence type="ECO:0000313" key="3">
    <source>
        <dbReference type="Proteomes" id="UP000032721"/>
    </source>
</evidence>
<dbReference type="HOGENOM" id="CLU_214564_0_0_6"/>
<dbReference type="AlphaFoldDB" id="A0A068QTN1"/>
<evidence type="ECO:0000313" key="1">
    <source>
        <dbReference type="EMBL" id="CDG18362.1"/>
    </source>
</evidence>
<reference evidence="1 3" key="1">
    <citation type="submission" date="2013-07" db="EMBL/GenBank/DDBJ databases">
        <authorList>
            <person name="Genoscope - CEA"/>
        </authorList>
    </citation>
    <scope>NUCLEOTIDE SEQUENCE [LARGE SCALE GENOMIC DNA]</scope>
    <source>
        <strain evidence="1">FRM16</strain>
        <strain evidence="3">FRM16 / DSM 17909</strain>
    </source>
</reference>